<dbReference type="InterPro" id="IPR001585">
    <property type="entry name" value="TAL/FSA"/>
</dbReference>
<dbReference type="Pfam" id="PF00923">
    <property type="entry name" value="TAL_FSA"/>
    <property type="match status" value="2"/>
</dbReference>
<accession>A0A974C8W3</accession>
<evidence type="ECO:0000256" key="1">
    <source>
        <dbReference type="ARBA" id="ARBA00023270"/>
    </source>
</evidence>
<evidence type="ECO:0000313" key="2">
    <source>
        <dbReference type="EMBL" id="OCT68786.1"/>
    </source>
</evidence>
<sequence>MTLLFSYTQAVACSDASIIFISPFAGRILNWHAANSDNKSYELSEVPGVQSVTRIYNCFKKSLTGCDYLTISPKLLSGWAKDSSKLTPVLTVKEAQASNLEKVHLEDKDSQGLQNEDQVAMEKLSDGIRKFAVDAIKLEKMLKEQLCIEENGN</sequence>
<gene>
    <name evidence="2" type="ORF">XELAEV_18040077mg</name>
</gene>
<dbReference type="AlphaFoldDB" id="A0A974C8W3"/>
<dbReference type="EMBL" id="CM004480">
    <property type="protein sequence ID" value="OCT68786.1"/>
    <property type="molecule type" value="Genomic_DNA"/>
</dbReference>
<organism evidence="2 3">
    <name type="scientific">Xenopus laevis</name>
    <name type="common">African clawed frog</name>
    <dbReference type="NCBI Taxonomy" id="8355"/>
    <lineage>
        <taxon>Eukaryota</taxon>
        <taxon>Metazoa</taxon>
        <taxon>Chordata</taxon>
        <taxon>Craniata</taxon>
        <taxon>Vertebrata</taxon>
        <taxon>Euteleostomi</taxon>
        <taxon>Amphibia</taxon>
        <taxon>Batrachia</taxon>
        <taxon>Anura</taxon>
        <taxon>Pipoidea</taxon>
        <taxon>Pipidae</taxon>
        <taxon>Xenopodinae</taxon>
        <taxon>Xenopus</taxon>
        <taxon>Xenopus</taxon>
    </lineage>
</organism>
<reference evidence="3" key="1">
    <citation type="journal article" date="2016" name="Nature">
        <title>Genome evolution in the allotetraploid frog Xenopus laevis.</title>
        <authorList>
            <person name="Session A.M."/>
            <person name="Uno Y."/>
            <person name="Kwon T."/>
            <person name="Chapman J.A."/>
            <person name="Toyoda A."/>
            <person name="Takahashi S."/>
            <person name="Fukui A."/>
            <person name="Hikosaka A."/>
            <person name="Suzuki A."/>
            <person name="Kondo M."/>
            <person name="van Heeringen S.J."/>
            <person name="Quigley I."/>
            <person name="Heinz S."/>
            <person name="Ogino H."/>
            <person name="Ochi H."/>
            <person name="Hellsten U."/>
            <person name="Lyons J.B."/>
            <person name="Simakov O."/>
            <person name="Putnam N."/>
            <person name="Stites J."/>
            <person name="Kuroki Y."/>
            <person name="Tanaka T."/>
            <person name="Michiue T."/>
            <person name="Watanabe M."/>
            <person name="Bogdanovic O."/>
            <person name="Lister R."/>
            <person name="Georgiou G."/>
            <person name="Paranjpe S.S."/>
            <person name="van Kruijsbergen I."/>
            <person name="Shu S."/>
            <person name="Carlson J."/>
            <person name="Kinoshita T."/>
            <person name="Ohta Y."/>
            <person name="Mawaribuchi S."/>
            <person name="Jenkins J."/>
            <person name="Grimwood J."/>
            <person name="Schmutz J."/>
            <person name="Mitros T."/>
            <person name="Mozaffari S.V."/>
            <person name="Suzuki Y."/>
            <person name="Haramoto Y."/>
            <person name="Yamamoto T.S."/>
            <person name="Takagi C."/>
            <person name="Heald R."/>
            <person name="Miller K."/>
            <person name="Haudenschild C."/>
            <person name="Kitzman J."/>
            <person name="Nakayama T."/>
            <person name="Izutsu Y."/>
            <person name="Robert J."/>
            <person name="Fortriede J."/>
            <person name="Burns K."/>
            <person name="Lotay V."/>
            <person name="Karimi K."/>
            <person name="Yasuoka Y."/>
            <person name="Dichmann D.S."/>
            <person name="Flajnik M.F."/>
            <person name="Houston D.W."/>
            <person name="Shendure J."/>
            <person name="DuPasquier L."/>
            <person name="Vize P.D."/>
            <person name="Zorn A.M."/>
            <person name="Ito M."/>
            <person name="Marcotte E.M."/>
            <person name="Wallingford J.B."/>
            <person name="Ito Y."/>
            <person name="Asashima M."/>
            <person name="Ueno N."/>
            <person name="Matsuda Y."/>
            <person name="Veenstra G.J."/>
            <person name="Fujiyama A."/>
            <person name="Harland R.M."/>
            <person name="Taira M."/>
            <person name="Rokhsar D.S."/>
        </authorList>
    </citation>
    <scope>NUCLEOTIDE SEQUENCE [LARGE SCALE GENOMIC DNA]</scope>
    <source>
        <strain evidence="3">J</strain>
    </source>
</reference>
<dbReference type="InterPro" id="IPR013785">
    <property type="entry name" value="Aldolase_TIM"/>
</dbReference>
<evidence type="ECO:0000313" key="3">
    <source>
        <dbReference type="Proteomes" id="UP000694892"/>
    </source>
</evidence>
<dbReference type="PANTHER" id="PTHR10683:SF18">
    <property type="entry name" value="TRANSALDOLASE"/>
    <property type="match status" value="1"/>
</dbReference>
<keyword evidence="1" id="KW-0704">Schiff base</keyword>
<proteinExistence type="predicted"/>
<dbReference type="GO" id="GO:0005975">
    <property type="term" value="P:carbohydrate metabolic process"/>
    <property type="evidence" value="ECO:0007669"/>
    <property type="project" value="InterPro"/>
</dbReference>
<dbReference type="SUPFAM" id="SSF51569">
    <property type="entry name" value="Aldolase"/>
    <property type="match status" value="1"/>
</dbReference>
<name>A0A974C8W3_XENLA</name>
<protein>
    <recommendedName>
        <fullName evidence="4">Transaldolase</fullName>
    </recommendedName>
</protein>
<dbReference type="GO" id="GO:0004801">
    <property type="term" value="F:transaldolase activity"/>
    <property type="evidence" value="ECO:0007669"/>
    <property type="project" value="TreeGrafter"/>
</dbReference>
<dbReference type="Proteomes" id="UP000694892">
    <property type="component" value="Chromosome 8L"/>
</dbReference>
<dbReference type="PANTHER" id="PTHR10683">
    <property type="entry name" value="TRANSALDOLASE"/>
    <property type="match status" value="1"/>
</dbReference>
<evidence type="ECO:0008006" key="4">
    <source>
        <dbReference type="Google" id="ProtNLM"/>
    </source>
</evidence>
<dbReference type="GO" id="GO:0009052">
    <property type="term" value="P:pentose-phosphate shunt, non-oxidative branch"/>
    <property type="evidence" value="ECO:0007669"/>
    <property type="project" value="TreeGrafter"/>
</dbReference>
<dbReference type="Gene3D" id="3.20.20.70">
    <property type="entry name" value="Aldolase class I"/>
    <property type="match status" value="1"/>
</dbReference>